<feature type="chain" id="PRO_5032907644" description="Lipoprotein" evidence="2">
    <location>
        <begin position="25"/>
        <end position="544"/>
    </location>
</feature>
<accession>A0A809RV95</accession>
<dbReference type="KEGG" id="mfel:JPM2_6140"/>
<evidence type="ECO:0000256" key="2">
    <source>
        <dbReference type="SAM" id="SignalP"/>
    </source>
</evidence>
<evidence type="ECO:0008006" key="5">
    <source>
        <dbReference type="Google" id="ProtNLM"/>
    </source>
</evidence>
<name>A0A809RV95_9BACT</name>
<evidence type="ECO:0000313" key="4">
    <source>
        <dbReference type="Proteomes" id="UP000464317"/>
    </source>
</evidence>
<dbReference type="PROSITE" id="PS51257">
    <property type="entry name" value="PROKAR_LIPOPROTEIN"/>
    <property type="match status" value="1"/>
</dbReference>
<evidence type="ECO:0000256" key="1">
    <source>
        <dbReference type="SAM" id="MobiDB-lite"/>
    </source>
</evidence>
<dbReference type="EMBL" id="AP022325">
    <property type="protein sequence ID" value="BBU47921.1"/>
    <property type="molecule type" value="Genomic_DNA"/>
</dbReference>
<keyword evidence="2" id="KW-0732">Signal</keyword>
<keyword evidence="4" id="KW-1185">Reference proteome</keyword>
<dbReference type="Proteomes" id="UP000464317">
    <property type="component" value="Chromosome"/>
</dbReference>
<dbReference type="RefSeq" id="WP_161553326.1">
    <property type="nucleotide sequence ID" value="NZ_AP022325.1"/>
</dbReference>
<dbReference type="AlphaFoldDB" id="A0A809RV95"/>
<feature type="compositionally biased region" description="Basic and acidic residues" evidence="1">
    <location>
        <begin position="43"/>
        <end position="79"/>
    </location>
</feature>
<organism evidence="3 4">
    <name type="scientific">Mycoplasmopsis felis</name>
    <dbReference type="NCBI Taxonomy" id="33923"/>
    <lineage>
        <taxon>Bacteria</taxon>
        <taxon>Bacillati</taxon>
        <taxon>Mycoplasmatota</taxon>
        <taxon>Mycoplasmoidales</taxon>
        <taxon>Metamycoplasmataceae</taxon>
        <taxon>Mycoplasmopsis</taxon>
    </lineage>
</organism>
<feature type="region of interest" description="Disordered" evidence="1">
    <location>
        <begin position="30"/>
        <end position="154"/>
    </location>
</feature>
<sequence length="544" mass="61658">MKFKKIISLTILSMSLITSLSCTKQEMIKKSENKESNVNTETNKLKEPTKEIEDLNQRDTKKLTEEQEKDNKKDSEKHNNNQKIESLLNKTNENINKETPEDKIQTDENDLSNNINDNGNRQSLKENTSEPTDEEPDNSLNTDDLKKDTNSNQNALMNNQRIIYVGKSQDLSSINQNSEEVFEDIKQAINYAKSGDIIKVLSSSVIQTESIYNSFTINKSLTFEGENGTDLKEINIRGNNLVLGADITFKNIKLNFTAENANSNIYLSGYKLVLDNVDTALNFQQRNERPNIHTNNFNNSITGNKSELIVKSVNNETKFKSIYTQTNPAIKEVKFIFENPSLEIMEDLNLGQSNVPVKLETQARKLGNLIGNQNKDINIKLYSDGNSSYHIDNFKIPQGTKLLTLKNVVLRLSSQNIFTGLGNEGVLDLGINSRLVVNNFINNFDDDTDINPGYQLFFKEITGTGTLQIPPRNTINIESMTNNINIEMFITTEDPNNNEILLNSVNNIPDNVQVNLSFTSSEPIKKTRLIKENKQFKFKVENDD</sequence>
<proteinExistence type="predicted"/>
<feature type="compositionally biased region" description="Low complexity" evidence="1">
    <location>
        <begin position="111"/>
        <end position="120"/>
    </location>
</feature>
<gene>
    <name evidence="3" type="ORF">JPM2_6140</name>
</gene>
<feature type="compositionally biased region" description="Polar residues" evidence="1">
    <location>
        <begin position="81"/>
        <end position="94"/>
    </location>
</feature>
<protein>
    <recommendedName>
        <fullName evidence="5">Lipoprotein</fullName>
    </recommendedName>
</protein>
<reference evidence="3 4" key="1">
    <citation type="submission" date="2020-01" db="EMBL/GenBank/DDBJ databases">
        <title>Complete genome sequence of Mycoplasma felis strain Myco-2.</title>
        <authorList>
            <person name="Kinoshita Y."/>
            <person name="Niwa H."/>
            <person name="Uchida-Fujii E."/>
            <person name="Nukada T."/>
        </authorList>
    </citation>
    <scope>NUCLEOTIDE SEQUENCE [LARGE SCALE GENOMIC DNA]</scope>
    <source>
        <strain evidence="3 4">Myco-2</strain>
    </source>
</reference>
<feature type="signal peptide" evidence="2">
    <location>
        <begin position="1"/>
        <end position="24"/>
    </location>
</feature>
<evidence type="ECO:0000313" key="3">
    <source>
        <dbReference type="EMBL" id="BBU47921.1"/>
    </source>
</evidence>
<feature type="compositionally biased region" description="Basic and acidic residues" evidence="1">
    <location>
        <begin position="95"/>
        <end position="106"/>
    </location>
</feature>